<feature type="chain" id="PRO_5003170886" evidence="1">
    <location>
        <begin position="20"/>
        <end position="148"/>
    </location>
</feature>
<dbReference type="HOGENOM" id="CLU_1756378_0_0_0"/>
<dbReference type="AlphaFoldDB" id="E3H9R3"/>
<keyword evidence="1" id="KW-0732">Signal</keyword>
<reference evidence="2 3" key="1">
    <citation type="journal article" date="2010" name="Stand. Genomic Sci.">
        <title>Complete genome sequence of Ilyobacter polytropus type strain (CuHbu1).</title>
        <authorList>
            <person name="Sikorski J."/>
            <person name="Chertkov O."/>
            <person name="Lapidus A."/>
            <person name="Nolan M."/>
            <person name="Lucas S."/>
            <person name="Del Rio T.G."/>
            <person name="Tice H."/>
            <person name="Cheng J.F."/>
            <person name="Tapia R."/>
            <person name="Han C."/>
            <person name="Goodwin L."/>
            <person name="Pitluck S."/>
            <person name="Liolios K."/>
            <person name="Ivanova N."/>
            <person name="Mavromatis K."/>
            <person name="Mikhailova N."/>
            <person name="Pati A."/>
            <person name="Chen A."/>
            <person name="Palaniappan K."/>
            <person name="Land M."/>
            <person name="Hauser L."/>
            <person name="Chang Y.J."/>
            <person name="Jeffries C.D."/>
            <person name="Brambilla E."/>
            <person name="Yasawong M."/>
            <person name="Rohde M."/>
            <person name="Pukall R."/>
            <person name="Spring S."/>
            <person name="Goker M."/>
            <person name="Woyke T."/>
            <person name="Bristow J."/>
            <person name="Eisen J.A."/>
            <person name="Markowitz V."/>
            <person name="Hugenholtz P."/>
            <person name="Kyrpides N.C."/>
            <person name="Klenk H.P."/>
        </authorList>
    </citation>
    <scope>NUCLEOTIDE SEQUENCE [LARGE SCALE GENOMIC DNA]</scope>
    <source>
        <strain evidence="3">ATCC 51220 / DSM 2926 / LMG 16218 / CuHBu1</strain>
    </source>
</reference>
<evidence type="ECO:0000313" key="3">
    <source>
        <dbReference type="Proteomes" id="UP000006875"/>
    </source>
</evidence>
<dbReference type="RefSeq" id="WP_013388254.1">
    <property type="nucleotide sequence ID" value="NC_014632.1"/>
</dbReference>
<keyword evidence="3" id="KW-1185">Reference proteome</keyword>
<sequence length="148" mass="17146">MNKKLIVFLFVFVSLGALAEEEVIETVLSDKNPLKEMMTDQNFDEGMKRFIDAKSSMFDNKLTDAAEQRKKLESRFTDLILLVQKNGAWNGTFYYKDKDNKVRRNTVRGREIMRIDGDGYFVHALANGLRVTDLKTGTSILLEKRSRW</sequence>
<feature type="signal peptide" evidence="1">
    <location>
        <begin position="1"/>
        <end position="19"/>
    </location>
</feature>
<dbReference type="STRING" id="572544.Ilyop_1821"/>
<evidence type="ECO:0000256" key="1">
    <source>
        <dbReference type="SAM" id="SignalP"/>
    </source>
</evidence>
<protein>
    <submittedName>
        <fullName evidence="2">Uncharacterized protein</fullName>
    </submittedName>
</protein>
<dbReference type="EMBL" id="CP002281">
    <property type="protein sequence ID" value="ADO83592.1"/>
    <property type="molecule type" value="Genomic_DNA"/>
</dbReference>
<dbReference type="KEGG" id="ipo:Ilyop_1821"/>
<name>E3H9R3_ILYPC</name>
<gene>
    <name evidence="2" type="ordered locus">Ilyop_1821</name>
</gene>
<organism evidence="2 3">
    <name type="scientific">Ilyobacter polytropus (strain ATCC 51220 / DSM 2926 / LMG 16218 / CuHBu1)</name>
    <dbReference type="NCBI Taxonomy" id="572544"/>
    <lineage>
        <taxon>Bacteria</taxon>
        <taxon>Fusobacteriati</taxon>
        <taxon>Fusobacteriota</taxon>
        <taxon>Fusobacteriia</taxon>
        <taxon>Fusobacteriales</taxon>
        <taxon>Fusobacteriaceae</taxon>
        <taxon>Ilyobacter</taxon>
    </lineage>
</organism>
<accession>E3H9R3</accession>
<evidence type="ECO:0000313" key="2">
    <source>
        <dbReference type="EMBL" id="ADO83592.1"/>
    </source>
</evidence>
<proteinExistence type="predicted"/>
<dbReference type="Proteomes" id="UP000006875">
    <property type="component" value="Chromosome"/>
</dbReference>